<evidence type="ECO:0000313" key="3">
    <source>
        <dbReference type="EMBL" id="OGM33484.1"/>
    </source>
</evidence>
<dbReference type="Pfam" id="PF05016">
    <property type="entry name" value="ParE_toxin"/>
    <property type="match status" value="1"/>
</dbReference>
<dbReference type="EMBL" id="MGGP01000001">
    <property type="protein sequence ID" value="OGM33484.1"/>
    <property type="molecule type" value="Genomic_DNA"/>
</dbReference>
<comment type="similarity">
    <text evidence="1">Belongs to the RelE toxin family.</text>
</comment>
<evidence type="ECO:0008006" key="5">
    <source>
        <dbReference type="Google" id="ProtNLM"/>
    </source>
</evidence>
<dbReference type="AlphaFoldDB" id="A0A1F7Z205"/>
<dbReference type="PANTHER" id="PTHR35601">
    <property type="entry name" value="TOXIN RELE"/>
    <property type="match status" value="1"/>
</dbReference>
<gene>
    <name evidence="3" type="ORF">A2803_04790</name>
</gene>
<reference evidence="3 4" key="1">
    <citation type="journal article" date="2016" name="Nat. Commun.">
        <title>Thousands of microbial genomes shed light on interconnected biogeochemical processes in an aquifer system.</title>
        <authorList>
            <person name="Anantharaman K."/>
            <person name="Brown C.T."/>
            <person name="Hug L.A."/>
            <person name="Sharon I."/>
            <person name="Castelle C.J."/>
            <person name="Probst A.J."/>
            <person name="Thomas B.C."/>
            <person name="Singh A."/>
            <person name="Wilkins M.J."/>
            <person name="Karaoz U."/>
            <person name="Brodie E.L."/>
            <person name="Williams K.H."/>
            <person name="Hubbard S.S."/>
            <person name="Banfield J.F."/>
        </authorList>
    </citation>
    <scope>NUCLEOTIDE SEQUENCE [LARGE SCALE GENOMIC DNA]</scope>
</reference>
<sequence length="87" mass="10502">MEKYQFRFKPTGEKSFNKLSKSVQDQIIKKLEYFLKADDPLEFAEHLTDREVGEYRFRIGKYRIITEVTGKIIFILLAGHRRDIYKR</sequence>
<evidence type="ECO:0000313" key="4">
    <source>
        <dbReference type="Proteomes" id="UP000178870"/>
    </source>
</evidence>
<name>A0A1F7Z205_9BACT</name>
<proteinExistence type="inferred from homology"/>
<keyword evidence="2" id="KW-1277">Toxin-antitoxin system</keyword>
<evidence type="ECO:0000256" key="1">
    <source>
        <dbReference type="ARBA" id="ARBA00006226"/>
    </source>
</evidence>
<dbReference type="InterPro" id="IPR007712">
    <property type="entry name" value="RelE/ParE_toxin"/>
</dbReference>
<organism evidence="3 4">
    <name type="scientific">Candidatus Woesebacteria bacterium RIFCSPHIGHO2_01_FULL_44_21</name>
    <dbReference type="NCBI Taxonomy" id="1802503"/>
    <lineage>
        <taxon>Bacteria</taxon>
        <taxon>Candidatus Woeseibacteriota</taxon>
    </lineage>
</organism>
<dbReference type="Gene3D" id="3.30.2310.20">
    <property type="entry name" value="RelE-like"/>
    <property type="match status" value="1"/>
</dbReference>
<evidence type="ECO:0000256" key="2">
    <source>
        <dbReference type="ARBA" id="ARBA00022649"/>
    </source>
</evidence>
<dbReference type="InterPro" id="IPR035093">
    <property type="entry name" value="RelE/ParE_toxin_dom_sf"/>
</dbReference>
<protein>
    <recommendedName>
        <fullName evidence="5">Addiction module toxin RelE</fullName>
    </recommendedName>
</protein>
<accession>A0A1F7Z205</accession>
<dbReference type="PANTHER" id="PTHR35601:SF1">
    <property type="entry name" value="TOXIN RELE"/>
    <property type="match status" value="1"/>
</dbReference>
<dbReference type="Proteomes" id="UP000178870">
    <property type="component" value="Unassembled WGS sequence"/>
</dbReference>
<dbReference type="SUPFAM" id="SSF143011">
    <property type="entry name" value="RelE-like"/>
    <property type="match status" value="1"/>
</dbReference>
<comment type="caution">
    <text evidence="3">The sequence shown here is derived from an EMBL/GenBank/DDBJ whole genome shotgun (WGS) entry which is preliminary data.</text>
</comment>